<evidence type="ECO:0000259" key="2">
    <source>
        <dbReference type="Pfam" id="PF13614"/>
    </source>
</evidence>
<dbReference type="InterPro" id="IPR025669">
    <property type="entry name" value="AAA_dom"/>
</dbReference>
<dbReference type="InterPro" id="IPR027417">
    <property type="entry name" value="P-loop_NTPase"/>
</dbReference>
<dbReference type="PANTHER" id="PTHR13696:SF69">
    <property type="entry name" value="PLASMID PARTITIONING PROTEIN-RELATED"/>
    <property type="match status" value="1"/>
</dbReference>
<dbReference type="RefSeq" id="WP_142941982.1">
    <property type="nucleotide sequence ID" value="NZ_VIKR01000002.1"/>
</dbReference>
<dbReference type="Pfam" id="PF13614">
    <property type="entry name" value="AAA_31"/>
    <property type="match status" value="1"/>
</dbReference>
<dbReference type="SUPFAM" id="SSF52540">
    <property type="entry name" value="P-loop containing nucleoside triphosphate hydrolases"/>
    <property type="match status" value="1"/>
</dbReference>
<sequence length="265" mass="29535">MKIWTVANQKGGVGKTTTVAALSGILSEQGHRVLMIDCDPHASLTAYFGFDSEKLDATLYNWFSETPTTTQQALRTIKQLQEPRISLMPAALSLATLDKRFSDREGMGLVLTRVLKLLSEEYDYVLIDCPPVLGVLLVNALAACQHLVIPVQTEFLAIKGLERMMNTLNMVIKAQHHSIGYTIVPTMFDRRTKASIQALRNMRDEFGHHLWDKWIPVDTKFRDASRINKTPSRAFPETHGVEAYLKLAKSMLSITSTESVASATG</sequence>
<dbReference type="PANTHER" id="PTHR13696">
    <property type="entry name" value="P-LOOP CONTAINING NUCLEOSIDE TRIPHOSPHATE HYDROLASE"/>
    <property type="match status" value="1"/>
</dbReference>
<comment type="similarity">
    <text evidence="1">To B.subtilis soj.</text>
</comment>
<organism evidence="3 4">
    <name type="scientific">Aliikangiella marina</name>
    <dbReference type="NCBI Taxonomy" id="1712262"/>
    <lineage>
        <taxon>Bacteria</taxon>
        <taxon>Pseudomonadati</taxon>
        <taxon>Pseudomonadota</taxon>
        <taxon>Gammaproteobacteria</taxon>
        <taxon>Oceanospirillales</taxon>
        <taxon>Pleioneaceae</taxon>
        <taxon>Aliikangiella</taxon>
    </lineage>
</organism>
<evidence type="ECO:0000313" key="3">
    <source>
        <dbReference type="EMBL" id="TQV75367.1"/>
    </source>
</evidence>
<evidence type="ECO:0000256" key="1">
    <source>
        <dbReference type="ARBA" id="ARBA00060876"/>
    </source>
</evidence>
<gene>
    <name evidence="3" type="ORF">FLL45_10575</name>
</gene>
<dbReference type="CDD" id="cd02042">
    <property type="entry name" value="ParAB_family"/>
    <property type="match status" value="1"/>
</dbReference>
<feature type="domain" description="AAA" evidence="2">
    <location>
        <begin position="1"/>
        <end position="177"/>
    </location>
</feature>
<dbReference type="AlphaFoldDB" id="A0A545TDS0"/>
<dbReference type="InterPro" id="IPR050678">
    <property type="entry name" value="DNA_Partitioning_ATPase"/>
</dbReference>
<protein>
    <submittedName>
        <fullName evidence="3">ParA family protein</fullName>
    </submittedName>
</protein>
<evidence type="ECO:0000313" key="4">
    <source>
        <dbReference type="Proteomes" id="UP000317839"/>
    </source>
</evidence>
<keyword evidence="4" id="KW-1185">Reference proteome</keyword>
<dbReference type="Gene3D" id="3.40.50.300">
    <property type="entry name" value="P-loop containing nucleotide triphosphate hydrolases"/>
    <property type="match status" value="1"/>
</dbReference>
<accession>A0A545TDS0</accession>
<dbReference type="FunFam" id="3.40.50.300:FF:000285">
    <property type="entry name" value="Sporulation initiation inhibitor Soj"/>
    <property type="match status" value="1"/>
</dbReference>
<dbReference type="PIRSF" id="PIRSF009320">
    <property type="entry name" value="Nuc_binding_HP_1000"/>
    <property type="match status" value="1"/>
</dbReference>
<dbReference type="Proteomes" id="UP000317839">
    <property type="component" value="Unassembled WGS sequence"/>
</dbReference>
<dbReference type="OrthoDB" id="9815116at2"/>
<proteinExistence type="predicted"/>
<reference evidence="3 4" key="1">
    <citation type="submission" date="2019-06" db="EMBL/GenBank/DDBJ databases">
        <title>Draft genome of Aliikangiella marina GYP-15.</title>
        <authorList>
            <person name="Wang G."/>
        </authorList>
    </citation>
    <scope>NUCLEOTIDE SEQUENCE [LARGE SCALE GENOMIC DNA]</scope>
    <source>
        <strain evidence="3 4">GYP-15</strain>
    </source>
</reference>
<dbReference type="EMBL" id="VIKR01000002">
    <property type="protein sequence ID" value="TQV75367.1"/>
    <property type="molecule type" value="Genomic_DNA"/>
</dbReference>
<comment type="caution">
    <text evidence="3">The sequence shown here is derived from an EMBL/GenBank/DDBJ whole genome shotgun (WGS) entry which is preliminary data.</text>
</comment>
<name>A0A545TDS0_9GAMM</name>